<feature type="compositionally biased region" description="Polar residues" evidence="1">
    <location>
        <begin position="324"/>
        <end position="347"/>
    </location>
</feature>
<dbReference type="OrthoDB" id="139308at85012"/>
<comment type="caution">
    <text evidence="3">The sequence shown here is derived from an EMBL/GenBank/DDBJ whole genome shotgun (WGS) entry which is preliminary data.</text>
</comment>
<feature type="region of interest" description="Disordered" evidence="1">
    <location>
        <begin position="373"/>
        <end position="459"/>
    </location>
</feature>
<organism evidence="3 4">
    <name type="scientific">Halostreptopolyspora alba</name>
    <dbReference type="NCBI Taxonomy" id="2487137"/>
    <lineage>
        <taxon>Bacteria</taxon>
        <taxon>Bacillati</taxon>
        <taxon>Actinomycetota</taxon>
        <taxon>Actinomycetes</taxon>
        <taxon>Streptosporangiales</taxon>
        <taxon>Nocardiopsidaceae</taxon>
        <taxon>Halostreptopolyspora</taxon>
    </lineage>
</organism>
<feature type="transmembrane region" description="Helical" evidence="2">
    <location>
        <begin position="232"/>
        <end position="255"/>
    </location>
</feature>
<gene>
    <name evidence="3" type="ORF">EFW17_15045</name>
</gene>
<evidence type="ECO:0000256" key="1">
    <source>
        <dbReference type="SAM" id="MobiDB-lite"/>
    </source>
</evidence>
<feature type="transmembrane region" description="Helical" evidence="2">
    <location>
        <begin position="188"/>
        <end position="211"/>
    </location>
</feature>
<sequence length="510" mass="53401">MYRKRRGPDGAATNENRTGVHDESGTTEDAVAAFEAQAALADRVHSIDTTNLSDPHTNPNVLAEHNAARDEADREIIALEHTRRVRQAHHAHARALHAIDTEDRWVRSEAQRDERMIAHAHADAEEAAADLEAIRAFERCESPATAARAVSTARPWWARLFLVIAIVASVASAVGIANLAMATTGVSLAGAVGIGAVTETILTVLVTMIIAHQAHLETHLKARRDPHTQMRGTGYPWVVVAGLLLVSIGLNTWGLAAGTTLYGAIGIVGALVAALCSGMAWVSSQSAGDVIAANVAAFHSDDWATHRAELHRRAAGDYVPTRARTATSKAPSPGNPHSSPDSETGDTSGAARVRELLDDATVTEAMFAGITRGLDDLGGEGGTPALTGPPGGTGDDQGKHAPLPESAEVAAAPGGIGSDQPERASHRSEATPGGGGTGSELGKHTPGEPHHQARVAAGEANRRRVADYIATHGVEVANRAIGRALGLARSTVREHRDTLHQLGHHVYPTP</sequence>
<accession>A0A3N0E6U5</accession>
<keyword evidence="2" id="KW-0812">Transmembrane</keyword>
<evidence type="ECO:0000256" key="2">
    <source>
        <dbReference type="SAM" id="Phobius"/>
    </source>
</evidence>
<feature type="compositionally biased region" description="Basic and acidic residues" evidence="1">
    <location>
        <begin position="441"/>
        <end position="451"/>
    </location>
</feature>
<dbReference type="AlphaFoldDB" id="A0A3N0E6U5"/>
<name>A0A3N0E6U5_9ACTN</name>
<feature type="compositionally biased region" description="Basic and acidic residues" evidence="1">
    <location>
        <begin position="420"/>
        <end position="429"/>
    </location>
</feature>
<dbReference type="Proteomes" id="UP000269198">
    <property type="component" value="Unassembled WGS sequence"/>
</dbReference>
<evidence type="ECO:0000313" key="3">
    <source>
        <dbReference type="EMBL" id="RNL83571.1"/>
    </source>
</evidence>
<protein>
    <submittedName>
        <fullName evidence="3">DMT family transporter</fullName>
    </submittedName>
</protein>
<feature type="transmembrane region" description="Helical" evidence="2">
    <location>
        <begin position="261"/>
        <end position="282"/>
    </location>
</feature>
<feature type="region of interest" description="Disordered" evidence="1">
    <location>
        <begin position="314"/>
        <end position="348"/>
    </location>
</feature>
<feature type="transmembrane region" description="Helical" evidence="2">
    <location>
        <begin position="160"/>
        <end position="182"/>
    </location>
</feature>
<keyword evidence="2" id="KW-1133">Transmembrane helix</keyword>
<dbReference type="RefSeq" id="WP_123202030.1">
    <property type="nucleotide sequence ID" value="NZ_RJMB01000015.1"/>
</dbReference>
<proteinExistence type="predicted"/>
<keyword evidence="4" id="KW-1185">Reference proteome</keyword>
<feature type="region of interest" description="Disordered" evidence="1">
    <location>
        <begin position="1"/>
        <end position="25"/>
    </location>
</feature>
<reference evidence="3 4" key="1">
    <citation type="submission" date="2018-11" db="EMBL/GenBank/DDBJ databases">
        <title>The genome draft of YIM 96095.</title>
        <authorList>
            <person name="Tang S.-K."/>
            <person name="Chunyu W.-X."/>
            <person name="Feng Y.-Z."/>
        </authorList>
    </citation>
    <scope>NUCLEOTIDE SEQUENCE [LARGE SCALE GENOMIC DNA]</scope>
    <source>
        <strain evidence="3 4">YIM 96095</strain>
    </source>
</reference>
<dbReference type="EMBL" id="RJMB01000015">
    <property type="protein sequence ID" value="RNL83571.1"/>
    <property type="molecule type" value="Genomic_DNA"/>
</dbReference>
<keyword evidence="2" id="KW-0472">Membrane</keyword>
<evidence type="ECO:0000313" key="4">
    <source>
        <dbReference type="Proteomes" id="UP000269198"/>
    </source>
</evidence>